<dbReference type="EMBL" id="CP011043">
    <property type="protein sequence ID" value="AJW78735.1"/>
    <property type="molecule type" value="Genomic_DNA"/>
</dbReference>
<dbReference type="Proteomes" id="UP000032604">
    <property type="component" value="Chromosome"/>
</dbReference>
<gene>
    <name evidence="1" type="ORF">VO01_05955</name>
</gene>
<sequence>MTLAATAVALVAARYDDEEGTLTAGALRRLAQRQASAGKRCGSCGELLPTSAFGAEARRPDGLKASCRPCLAAAASDARARRAGGTS</sequence>
<organism evidence="1 2">
    <name type="scientific">Clavibacter michiganensis subsp. insidiosus</name>
    <dbReference type="NCBI Taxonomy" id="33014"/>
    <lineage>
        <taxon>Bacteria</taxon>
        <taxon>Bacillati</taxon>
        <taxon>Actinomycetota</taxon>
        <taxon>Actinomycetes</taxon>
        <taxon>Micrococcales</taxon>
        <taxon>Microbacteriaceae</taxon>
        <taxon>Clavibacter</taxon>
    </lineage>
</organism>
<dbReference type="KEGG" id="cmh:VO01_05955"/>
<reference evidence="1 2" key="1">
    <citation type="journal article" date="2015" name="Genome Announc.">
        <title>Complete Genome Sequence of Clavibacter michiganensis subsp. insidiosus R1-1 Using PacBio Single-Molecule Real-Time Technology.</title>
        <authorList>
            <person name="Lu Y."/>
            <person name="Samac D.A."/>
            <person name="Glazebrook J."/>
            <person name="Ishimaru C.A."/>
        </authorList>
    </citation>
    <scope>NUCLEOTIDE SEQUENCE [LARGE SCALE GENOMIC DNA]</scope>
    <source>
        <strain evidence="1 2">R1-1</strain>
    </source>
</reference>
<evidence type="ECO:0000313" key="1">
    <source>
        <dbReference type="EMBL" id="AJW78735.1"/>
    </source>
</evidence>
<accession>A0A0D5CHH6</accession>
<proteinExistence type="predicted"/>
<dbReference type="HOGENOM" id="CLU_2477781_0_0_11"/>
<name>A0A0D5CHH6_9MICO</name>
<evidence type="ECO:0008006" key="3">
    <source>
        <dbReference type="Google" id="ProtNLM"/>
    </source>
</evidence>
<dbReference type="AlphaFoldDB" id="A0A0D5CHH6"/>
<evidence type="ECO:0000313" key="2">
    <source>
        <dbReference type="Proteomes" id="UP000032604"/>
    </source>
</evidence>
<dbReference type="PATRIC" id="fig|33014.5.peg.1244"/>
<protein>
    <recommendedName>
        <fullName evidence="3">HNH endonuclease</fullName>
    </recommendedName>
</protein>